<feature type="active site" description="Nucleophile" evidence="2">
    <location>
        <position position="38"/>
    </location>
</feature>
<dbReference type="EMBL" id="DXGA01000117">
    <property type="protein sequence ID" value="HIW94043.1"/>
    <property type="molecule type" value="Genomic_DNA"/>
</dbReference>
<keyword evidence="1 2" id="KW-0443">Lipid metabolism</keyword>
<organism evidence="4 5">
    <name type="scientific">Candidatus Flavonifractor merdipullorum</name>
    <dbReference type="NCBI Taxonomy" id="2838590"/>
    <lineage>
        <taxon>Bacteria</taxon>
        <taxon>Bacillati</taxon>
        <taxon>Bacillota</taxon>
        <taxon>Clostridia</taxon>
        <taxon>Eubacteriales</taxon>
        <taxon>Oscillospiraceae</taxon>
        <taxon>Flavonifractor</taxon>
    </lineage>
</organism>
<dbReference type="InterPro" id="IPR016035">
    <property type="entry name" value="Acyl_Trfase/lysoPLipase"/>
</dbReference>
<dbReference type="Gene3D" id="3.40.1090.10">
    <property type="entry name" value="Cytosolic phospholipase A2 catalytic domain"/>
    <property type="match status" value="2"/>
</dbReference>
<accession>A0A9D1RVH9</accession>
<dbReference type="AlphaFoldDB" id="A0A9D1RVH9"/>
<evidence type="ECO:0000259" key="3">
    <source>
        <dbReference type="PROSITE" id="PS51635"/>
    </source>
</evidence>
<reference evidence="4" key="2">
    <citation type="submission" date="2021-04" db="EMBL/GenBank/DDBJ databases">
        <authorList>
            <person name="Gilroy R."/>
        </authorList>
    </citation>
    <scope>NUCLEOTIDE SEQUENCE</scope>
    <source>
        <strain evidence="4">ChiGjej6B6-1540</strain>
    </source>
</reference>
<dbReference type="InterPro" id="IPR045943">
    <property type="entry name" value="DUF6363"/>
</dbReference>
<dbReference type="SUPFAM" id="SSF52151">
    <property type="entry name" value="FabD/lysophospholipase-like"/>
    <property type="match status" value="1"/>
</dbReference>
<proteinExistence type="predicted"/>
<evidence type="ECO:0000256" key="2">
    <source>
        <dbReference type="PROSITE-ProRule" id="PRU01161"/>
    </source>
</evidence>
<dbReference type="GO" id="GO:0016787">
    <property type="term" value="F:hydrolase activity"/>
    <property type="evidence" value="ECO:0007669"/>
    <property type="project" value="UniProtKB-UniRule"/>
</dbReference>
<dbReference type="InterPro" id="IPR037483">
    <property type="entry name" value="YjjU-like"/>
</dbReference>
<evidence type="ECO:0000256" key="1">
    <source>
        <dbReference type="ARBA" id="ARBA00023098"/>
    </source>
</evidence>
<feature type="short sequence motif" description="DGA/G" evidence="2">
    <location>
        <begin position="160"/>
        <end position="162"/>
    </location>
</feature>
<comment type="caution">
    <text evidence="4">The sequence shown here is derived from an EMBL/GenBank/DDBJ whole genome shotgun (WGS) entry which is preliminary data.</text>
</comment>
<reference evidence="4" key="1">
    <citation type="journal article" date="2021" name="PeerJ">
        <title>Extensive microbial diversity within the chicken gut microbiome revealed by metagenomics and culture.</title>
        <authorList>
            <person name="Gilroy R."/>
            <person name="Ravi A."/>
            <person name="Getino M."/>
            <person name="Pursley I."/>
            <person name="Horton D.L."/>
            <person name="Alikhan N.F."/>
            <person name="Baker D."/>
            <person name="Gharbi K."/>
            <person name="Hall N."/>
            <person name="Watson M."/>
            <person name="Adriaenssens E.M."/>
            <person name="Foster-Nyarko E."/>
            <person name="Jarju S."/>
            <person name="Secka A."/>
            <person name="Antonio M."/>
            <person name="Oren A."/>
            <person name="Chaudhuri R.R."/>
            <person name="La Ragione R."/>
            <person name="Hildebrand F."/>
            <person name="Pallen M.J."/>
        </authorList>
    </citation>
    <scope>NUCLEOTIDE SEQUENCE</scope>
    <source>
        <strain evidence="4">ChiGjej6B6-1540</strain>
    </source>
</reference>
<sequence length="283" mass="32290">MKTGLVLEGGALRTIFSSGVTDGFLKLGIDFDYVVGVSAGIAYGVSYLSGQFGRNLEILTKYANDKRYMGAGNLLKRGNHCYFGLKFTYDDIPNQLVPFDYEAFARWPGEVEAVVTDLETGKAVYQTVPRRDSDFKLLQATCAMPLLFPIYDLDGGKYLDGGAADAIPYRRALEKGCDKLVVVLTRERSYRRQPEKLQPVMDLRYHKYPHFCQTMRDRAKTYNDCREELFRLEKEGKVFLFAPENTQGFSRVERDTEKIRALWQSGVDQAMEREQALRDFLAE</sequence>
<dbReference type="Pfam" id="PF01734">
    <property type="entry name" value="Patatin"/>
    <property type="match status" value="1"/>
</dbReference>
<feature type="short sequence motif" description="GXSXG" evidence="2">
    <location>
        <begin position="36"/>
        <end position="40"/>
    </location>
</feature>
<dbReference type="CDD" id="cd07208">
    <property type="entry name" value="Pat_hypo_Ecoli_yjju_like"/>
    <property type="match status" value="1"/>
</dbReference>
<feature type="active site" description="Proton acceptor" evidence="2">
    <location>
        <position position="160"/>
    </location>
</feature>
<gene>
    <name evidence="4" type="ORF">H9868_05830</name>
</gene>
<dbReference type="Pfam" id="PF19890">
    <property type="entry name" value="DUF6363"/>
    <property type="match status" value="1"/>
</dbReference>
<dbReference type="InterPro" id="IPR002641">
    <property type="entry name" value="PNPLA_dom"/>
</dbReference>
<keyword evidence="2" id="KW-0442">Lipid degradation</keyword>
<evidence type="ECO:0000313" key="4">
    <source>
        <dbReference type="EMBL" id="HIW94043.1"/>
    </source>
</evidence>
<dbReference type="Proteomes" id="UP000824192">
    <property type="component" value="Unassembled WGS sequence"/>
</dbReference>
<protein>
    <submittedName>
        <fullName evidence="4">Patatin family protein</fullName>
    </submittedName>
</protein>
<keyword evidence="2" id="KW-0378">Hydrolase</keyword>
<name>A0A9D1RVH9_9FIRM</name>
<comment type="caution">
    <text evidence="2">Lacks conserved residue(s) required for the propagation of feature annotation.</text>
</comment>
<dbReference type="GO" id="GO:0016042">
    <property type="term" value="P:lipid catabolic process"/>
    <property type="evidence" value="ECO:0007669"/>
    <property type="project" value="UniProtKB-UniRule"/>
</dbReference>
<feature type="domain" description="PNPLA" evidence="3">
    <location>
        <begin position="5"/>
        <end position="173"/>
    </location>
</feature>
<dbReference type="PROSITE" id="PS51635">
    <property type="entry name" value="PNPLA"/>
    <property type="match status" value="1"/>
</dbReference>
<evidence type="ECO:0000313" key="5">
    <source>
        <dbReference type="Proteomes" id="UP000824192"/>
    </source>
</evidence>